<name>A0A4C1ST87_EUMVA</name>
<sequence>MGFSDMKKRTGPRLRSSLITSSSDIKDERIGCLSTRPKPRGIPDADIQHFGLARVITMLIYTSCLSSTLGNQGASMAHERARAKRESSRIIRGVVWINKEPVMNSHLAVSKVRG</sequence>
<proteinExistence type="predicted"/>
<dbReference type="AlphaFoldDB" id="A0A4C1ST87"/>
<evidence type="ECO:0000313" key="1">
    <source>
        <dbReference type="EMBL" id="GBP05165.1"/>
    </source>
</evidence>
<dbReference type="Proteomes" id="UP000299102">
    <property type="component" value="Unassembled WGS sequence"/>
</dbReference>
<keyword evidence="2" id="KW-1185">Reference proteome</keyword>
<accession>A0A4C1ST87</accession>
<gene>
    <name evidence="1" type="ORF">EVAR_73298_1</name>
</gene>
<organism evidence="1 2">
    <name type="scientific">Eumeta variegata</name>
    <name type="common">Bagworm moth</name>
    <name type="synonym">Eumeta japonica</name>
    <dbReference type="NCBI Taxonomy" id="151549"/>
    <lineage>
        <taxon>Eukaryota</taxon>
        <taxon>Metazoa</taxon>
        <taxon>Ecdysozoa</taxon>
        <taxon>Arthropoda</taxon>
        <taxon>Hexapoda</taxon>
        <taxon>Insecta</taxon>
        <taxon>Pterygota</taxon>
        <taxon>Neoptera</taxon>
        <taxon>Endopterygota</taxon>
        <taxon>Lepidoptera</taxon>
        <taxon>Glossata</taxon>
        <taxon>Ditrysia</taxon>
        <taxon>Tineoidea</taxon>
        <taxon>Psychidae</taxon>
        <taxon>Oiketicinae</taxon>
        <taxon>Eumeta</taxon>
    </lineage>
</organism>
<evidence type="ECO:0000313" key="2">
    <source>
        <dbReference type="Proteomes" id="UP000299102"/>
    </source>
</evidence>
<comment type="caution">
    <text evidence="1">The sequence shown here is derived from an EMBL/GenBank/DDBJ whole genome shotgun (WGS) entry which is preliminary data.</text>
</comment>
<protein>
    <submittedName>
        <fullName evidence="1">Uncharacterized protein</fullName>
    </submittedName>
</protein>
<reference evidence="1 2" key="1">
    <citation type="journal article" date="2019" name="Commun. Biol.">
        <title>The bagworm genome reveals a unique fibroin gene that provides high tensile strength.</title>
        <authorList>
            <person name="Kono N."/>
            <person name="Nakamura H."/>
            <person name="Ohtoshi R."/>
            <person name="Tomita M."/>
            <person name="Numata K."/>
            <person name="Arakawa K."/>
        </authorList>
    </citation>
    <scope>NUCLEOTIDE SEQUENCE [LARGE SCALE GENOMIC DNA]</scope>
</reference>
<dbReference type="EMBL" id="BGZK01007698">
    <property type="protein sequence ID" value="GBP05165.1"/>
    <property type="molecule type" value="Genomic_DNA"/>
</dbReference>